<gene>
    <name evidence="2" type="ORF">JL001p54</name>
</gene>
<feature type="region of interest" description="Disordered" evidence="1">
    <location>
        <begin position="37"/>
        <end position="60"/>
    </location>
</feature>
<keyword evidence="3" id="KW-1185">Reference proteome</keyword>
<dbReference type="KEGG" id="vg:3342368"/>
<evidence type="ECO:0000313" key="3">
    <source>
        <dbReference type="Proteomes" id="UP000000993"/>
    </source>
</evidence>
<evidence type="ECO:0000256" key="1">
    <source>
        <dbReference type="SAM" id="MobiDB-lite"/>
    </source>
</evidence>
<accession>Q5DN51</accession>
<reference evidence="2 3" key="1">
    <citation type="journal article" date="2005" name="Appl. Environ. Microbiol.">
        <title>Genomic analysis of bacteriophage PhiJL001: insights into its interaction with a sponge-associated alpha-proteobacterium.</title>
        <authorList>
            <person name="Lohr J.E."/>
            <person name="Chen F."/>
            <person name="Hill R.T."/>
        </authorList>
    </citation>
    <scope>NUCLEOTIDE SEQUENCE</scope>
</reference>
<proteinExistence type="predicted"/>
<dbReference type="RefSeq" id="YP_223978.1">
    <property type="nucleotide sequence ID" value="NC_006938.1"/>
</dbReference>
<protein>
    <submittedName>
        <fullName evidence="2">Gp54</fullName>
    </submittedName>
</protein>
<name>Q5DN51_9CAUD</name>
<dbReference type="EMBL" id="AY576273">
    <property type="protein sequence ID" value="AAT69530.1"/>
    <property type="molecule type" value="Genomic_DNA"/>
</dbReference>
<evidence type="ECO:0000313" key="2">
    <source>
        <dbReference type="EMBL" id="AAT69530.1"/>
    </source>
</evidence>
<dbReference type="GeneID" id="3342368"/>
<feature type="compositionally biased region" description="Basic and acidic residues" evidence="1">
    <location>
        <begin position="49"/>
        <end position="60"/>
    </location>
</feature>
<dbReference type="Proteomes" id="UP000000993">
    <property type="component" value="Segment"/>
</dbReference>
<sequence>MAAIRLGRGASPDQIHRIACLHGQVPKERLDAAVMAERSQIQHPPPPADRQRYRRRDDRD</sequence>
<organism evidence="2 3">
    <name type="scientific">Alphaproteobacteria phage PhiJL001</name>
    <dbReference type="NCBI Taxonomy" id="2681607"/>
    <lineage>
        <taxon>Viruses</taxon>
        <taxon>Duplodnaviria</taxon>
        <taxon>Heunggongvirae</taxon>
        <taxon>Uroviricota</taxon>
        <taxon>Caudoviricetes</taxon>
        <taxon>Mesyanzhinovviridae</taxon>
        <taxon>Keylargovirus</taxon>
        <taxon>Keylargovirus JL001</taxon>
    </lineage>
</organism>